<feature type="transmembrane region" description="Helical" evidence="1">
    <location>
        <begin position="200"/>
        <end position="220"/>
    </location>
</feature>
<accession>W0A8Y5</accession>
<sequence length="416" mass="44033">MVRLIAALFATLFLVSPATAHLTPNSEIQLEIGQRDVVAEVAIPLSEVEYAMGKRFTVAADGSVGAGAAQIMAYVGDRLALSTSGARWRIVPGGLTMIDNGGSYDVHLRFRATPPPGRSPRRFDLDYRAVIDVVPSHFVLVLLRSDYAGGAISHEPELLGGLRSKTTVLHVDRGSGSAWNGFISSIGLGMQHIAEGHDHLLFLLALLLPAPVIAAAGRWTGYAGVRGAARKLVRIVTAFTVGHSVTLIGGAFFGWQLPAQPVEVLIALSILVSAAHAFRPIFPGREALVAAGFGLIHGLAFATLVGNYGLDPWQKAQSILGFNLGIELVQLLVVACVMPALMLLARARAYAPVRLAGAGFAAIAATAWLIERLFGTSNILASAIDSMLVHAPWLILALTLAAVGVFWARRRVLATV</sequence>
<keyword evidence="4" id="KW-1185">Reference proteome</keyword>
<reference evidence="3 4" key="1">
    <citation type="submission" date="2013-07" db="EMBL/GenBank/DDBJ databases">
        <title>Completed genome of Sphingomonas sanxanigenens NX02.</title>
        <authorList>
            <person name="Ma T."/>
            <person name="Huang H."/>
            <person name="Wu M."/>
            <person name="Li X."/>
            <person name="Li G."/>
        </authorList>
    </citation>
    <scope>NUCLEOTIDE SEQUENCE [LARGE SCALE GENOMIC DNA]</scope>
    <source>
        <strain evidence="3 4">NX02</strain>
    </source>
</reference>
<feature type="transmembrane region" description="Helical" evidence="1">
    <location>
        <begin position="390"/>
        <end position="408"/>
    </location>
</feature>
<evidence type="ECO:0000256" key="1">
    <source>
        <dbReference type="SAM" id="Phobius"/>
    </source>
</evidence>
<dbReference type="Pfam" id="PF13795">
    <property type="entry name" value="HupE_UreJ_2"/>
    <property type="match status" value="1"/>
</dbReference>
<feature type="signal peptide" evidence="2">
    <location>
        <begin position="1"/>
        <end position="20"/>
    </location>
</feature>
<feature type="transmembrane region" description="Helical" evidence="1">
    <location>
        <begin position="351"/>
        <end position="370"/>
    </location>
</feature>
<evidence type="ECO:0000256" key="2">
    <source>
        <dbReference type="SAM" id="SignalP"/>
    </source>
</evidence>
<keyword evidence="1" id="KW-0812">Transmembrane</keyword>
<gene>
    <name evidence="3" type="ORF">NX02_13450</name>
</gene>
<dbReference type="PATRIC" id="fig|1123269.5.peg.2619"/>
<feature type="transmembrane region" description="Helical" evidence="1">
    <location>
        <begin position="287"/>
        <end position="310"/>
    </location>
</feature>
<feature type="transmembrane region" description="Helical" evidence="1">
    <location>
        <begin position="232"/>
        <end position="255"/>
    </location>
</feature>
<dbReference type="Proteomes" id="UP000018851">
    <property type="component" value="Chromosome"/>
</dbReference>
<evidence type="ECO:0000313" key="3">
    <source>
        <dbReference type="EMBL" id="AHE54384.1"/>
    </source>
</evidence>
<evidence type="ECO:0008006" key="5">
    <source>
        <dbReference type="Google" id="ProtNLM"/>
    </source>
</evidence>
<keyword evidence="1" id="KW-0472">Membrane</keyword>
<name>W0A8Y5_9SPHN</name>
<evidence type="ECO:0000313" key="4">
    <source>
        <dbReference type="Proteomes" id="UP000018851"/>
    </source>
</evidence>
<feature type="chain" id="PRO_5004785185" description="HupE / UreJ protein" evidence="2">
    <location>
        <begin position="21"/>
        <end position="416"/>
    </location>
</feature>
<dbReference type="InterPro" id="IPR032809">
    <property type="entry name" value="Put_HupE_UreJ"/>
</dbReference>
<dbReference type="HOGENOM" id="CLU_043645_2_0_5"/>
<keyword evidence="2" id="KW-0732">Signal</keyword>
<dbReference type="eggNOG" id="COG2370">
    <property type="taxonomic scope" value="Bacteria"/>
</dbReference>
<feature type="transmembrane region" description="Helical" evidence="1">
    <location>
        <begin position="322"/>
        <end position="344"/>
    </location>
</feature>
<protein>
    <recommendedName>
        <fullName evidence="5">HupE / UreJ protein</fullName>
    </recommendedName>
</protein>
<feature type="transmembrane region" description="Helical" evidence="1">
    <location>
        <begin position="261"/>
        <end position="278"/>
    </location>
</feature>
<dbReference type="EMBL" id="CP006644">
    <property type="protein sequence ID" value="AHE54384.1"/>
    <property type="molecule type" value="Genomic_DNA"/>
</dbReference>
<keyword evidence="1" id="KW-1133">Transmembrane helix</keyword>
<dbReference type="STRING" id="1123269.NX02_13450"/>
<proteinExistence type="predicted"/>
<dbReference type="KEGG" id="ssan:NX02_13450"/>
<dbReference type="AlphaFoldDB" id="W0A8Y5"/>
<organism evidence="3 4">
    <name type="scientific">Sphingomonas sanxanigenens DSM 19645 = NX02</name>
    <dbReference type="NCBI Taxonomy" id="1123269"/>
    <lineage>
        <taxon>Bacteria</taxon>
        <taxon>Pseudomonadati</taxon>
        <taxon>Pseudomonadota</taxon>
        <taxon>Alphaproteobacteria</taxon>
        <taxon>Sphingomonadales</taxon>
        <taxon>Sphingomonadaceae</taxon>
        <taxon>Sphingomonas</taxon>
    </lineage>
</organism>